<protein>
    <submittedName>
        <fullName evidence="1">Uncharacterized protein</fullName>
    </submittedName>
</protein>
<evidence type="ECO:0000313" key="1">
    <source>
        <dbReference type="EMBL" id="AJD93168.1"/>
    </source>
</evidence>
<dbReference type="AlphaFoldDB" id="A0A0B5AX75"/>
<keyword evidence="2" id="KW-1185">Reference proteome</keyword>
<sequence>MKKYQYALIGACVLLGFSWVTSEVIEQSEQMNRINPENEKNGINYMNEVDGLMQDARFLLPDEPNEWMKNKEMRELESSIKLVERALLVGEELDIPPIKKREVHNWKKKSVMNLENSRHYLSAHKQKDEEILKRAMHVERAYINKYVL</sequence>
<accession>A0A0B5AX75</accession>
<proteinExistence type="predicted"/>
<organism evidence="1 2">
    <name type="scientific">Jeotgalibacillus malaysiensis</name>
    <dbReference type="NCBI Taxonomy" id="1508404"/>
    <lineage>
        <taxon>Bacteria</taxon>
        <taxon>Bacillati</taxon>
        <taxon>Bacillota</taxon>
        <taxon>Bacilli</taxon>
        <taxon>Bacillales</taxon>
        <taxon>Caryophanaceae</taxon>
        <taxon>Jeotgalibacillus</taxon>
    </lineage>
</organism>
<dbReference type="Proteomes" id="UP000031449">
    <property type="component" value="Plasmid unnamed"/>
</dbReference>
<geneLocation type="plasmid" evidence="2"/>
<dbReference type="BioCyc" id="JESP1508404:G14D9-13134-MONOMER"/>
<gene>
    <name evidence="1" type="ORF">JMA_38500</name>
</gene>
<dbReference type="HOGENOM" id="CLU_1756397_0_0_9"/>
<name>A0A0B5AX75_9BACL</name>
<dbReference type="KEGG" id="jeo:JMA_38500"/>
<keyword evidence="1" id="KW-0614">Plasmid</keyword>
<dbReference type="EMBL" id="CP009417">
    <property type="protein sequence ID" value="AJD93168.1"/>
    <property type="molecule type" value="Genomic_DNA"/>
</dbReference>
<reference evidence="1 2" key="1">
    <citation type="submission" date="2014-08" db="EMBL/GenBank/DDBJ databases">
        <title>Complete genome of a marine bacteria Jeotgalibacillus malaysiensis.</title>
        <authorList>
            <person name="Yaakop A.S."/>
            <person name="Chan K.-G."/>
            <person name="Goh K.M."/>
        </authorList>
    </citation>
    <scope>NUCLEOTIDE SEQUENCE [LARGE SCALE GENOMIC DNA]</scope>
    <source>
        <strain evidence="1 2">D5</strain>
        <plasmid evidence="2">Plasmid</plasmid>
    </source>
</reference>
<evidence type="ECO:0000313" key="2">
    <source>
        <dbReference type="Proteomes" id="UP000031449"/>
    </source>
</evidence>